<evidence type="ECO:0000259" key="11">
    <source>
        <dbReference type="Pfam" id="PF12662"/>
    </source>
</evidence>
<evidence type="ECO:0000256" key="5">
    <source>
        <dbReference type="ARBA" id="ARBA00022734"/>
    </source>
</evidence>
<feature type="region of interest" description="Disordered" evidence="8">
    <location>
        <begin position="206"/>
        <end position="278"/>
    </location>
</feature>
<evidence type="ECO:0000313" key="12">
    <source>
        <dbReference type="Proteomes" id="UP000694863"/>
    </source>
</evidence>
<dbReference type="InterPro" id="IPR051505">
    <property type="entry name" value="C-type_lectin_domain"/>
</dbReference>
<name>A0ABM0IFR2_ECHTE</name>
<evidence type="ECO:0000256" key="10">
    <source>
        <dbReference type="SAM" id="SignalP"/>
    </source>
</evidence>
<accession>A0ABM0IFR2</accession>
<keyword evidence="5" id="KW-0430">Lectin</keyword>
<evidence type="ECO:0000256" key="8">
    <source>
        <dbReference type="SAM" id="MobiDB-lite"/>
    </source>
</evidence>
<keyword evidence="2" id="KW-0245">EGF-like domain</keyword>
<dbReference type="Gene3D" id="2.10.25.10">
    <property type="entry name" value="Laminin"/>
    <property type="match status" value="1"/>
</dbReference>
<keyword evidence="7 9" id="KW-0472">Membrane</keyword>
<evidence type="ECO:0000256" key="2">
    <source>
        <dbReference type="ARBA" id="ARBA00022536"/>
    </source>
</evidence>
<dbReference type="Proteomes" id="UP000694863">
    <property type="component" value="Unplaced"/>
</dbReference>
<evidence type="ECO:0000256" key="6">
    <source>
        <dbReference type="ARBA" id="ARBA00022989"/>
    </source>
</evidence>
<comment type="subcellular location">
    <subcellularLocation>
        <location evidence="1">Membrane</location>
        <topology evidence="1">Single-pass type I membrane protein</topology>
    </subcellularLocation>
</comment>
<dbReference type="PANTHER" id="PTHR14789:SF5">
    <property type="entry name" value="C-TYPE LECTIN DOMAIN FAMILY 14 MEMBER A"/>
    <property type="match status" value="1"/>
</dbReference>
<keyword evidence="12" id="KW-1185">Reference proteome</keyword>
<evidence type="ECO:0000256" key="7">
    <source>
        <dbReference type="ARBA" id="ARBA00023136"/>
    </source>
</evidence>
<feature type="transmembrane region" description="Helical" evidence="9">
    <location>
        <begin position="293"/>
        <end position="321"/>
    </location>
</feature>
<feature type="signal peptide" evidence="10">
    <location>
        <begin position="1"/>
        <end position="21"/>
    </location>
</feature>
<evidence type="ECO:0000256" key="4">
    <source>
        <dbReference type="ARBA" id="ARBA00022729"/>
    </source>
</evidence>
<evidence type="ECO:0000256" key="1">
    <source>
        <dbReference type="ARBA" id="ARBA00004479"/>
    </source>
</evidence>
<dbReference type="InterPro" id="IPR026823">
    <property type="entry name" value="cEGF"/>
</dbReference>
<dbReference type="Pfam" id="PF12662">
    <property type="entry name" value="cEGF"/>
    <property type="match status" value="1"/>
</dbReference>
<feature type="domain" description="Complement Clr-like EGF" evidence="11">
    <location>
        <begin position="165"/>
        <end position="184"/>
    </location>
</feature>
<sequence length="386" mass="39693">MRPAFALCLLWQALGPGLGRAEHPTADRAGCSASGACYSLHHATIQRLAPAGWKETRCHLRADGYLCKYQFQALCPAPRPGAASDWSYHAPFQLHSAALAFSPPGTEVSALCPGPLSVSAKCVAEEAGAHWEGLPSGGLLCPCPGRYLLAGRCAQLANCLDDSGGFTCECAAGFELSQDGHSCVSTREGQPTPGKTQVVTGRPQVTAASLGPNTGPLPGHEKSGEIPLGSVPGNSETSTPEIPEWEGQATTSTLQMPTRTNSKDPIPTSGGARPKFNSTSASTVARTLDSSSLVVFILVGIAVIVLVILTLTVLGIFKFCFHKDPSSNPRKGPLTTQGVGSETEGAALHSSSAHCAANGGKVGVCSLREGAEGPSLAESSLGPGEV</sequence>
<keyword evidence="3 9" id="KW-0812">Transmembrane</keyword>
<dbReference type="SUPFAM" id="SSF57196">
    <property type="entry name" value="EGF/Laminin"/>
    <property type="match status" value="1"/>
</dbReference>
<protein>
    <submittedName>
        <fullName evidence="13">C-type lectin domain family 14 member A</fullName>
    </submittedName>
</protein>
<evidence type="ECO:0000313" key="13">
    <source>
        <dbReference type="RefSeq" id="XP_004699006.1"/>
    </source>
</evidence>
<keyword evidence="6 9" id="KW-1133">Transmembrane helix</keyword>
<organism evidence="12 13">
    <name type="scientific">Echinops telfairi</name>
    <name type="common">Lesser hedgehog tenrec</name>
    <dbReference type="NCBI Taxonomy" id="9371"/>
    <lineage>
        <taxon>Eukaryota</taxon>
        <taxon>Metazoa</taxon>
        <taxon>Chordata</taxon>
        <taxon>Craniata</taxon>
        <taxon>Vertebrata</taxon>
        <taxon>Euteleostomi</taxon>
        <taxon>Mammalia</taxon>
        <taxon>Eutheria</taxon>
        <taxon>Afrotheria</taxon>
        <taxon>Tenrecidae</taxon>
        <taxon>Tenrecinae</taxon>
        <taxon>Echinops</taxon>
    </lineage>
</organism>
<dbReference type="PANTHER" id="PTHR14789">
    <property type="entry name" value="CHONDROLECTIN VARIANT CHODLFDELTAE"/>
    <property type="match status" value="1"/>
</dbReference>
<feature type="chain" id="PRO_5045312122" evidence="10">
    <location>
        <begin position="22"/>
        <end position="386"/>
    </location>
</feature>
<evidence type="ECO:0000256" key="3">
    <source>
        <dbReference type="ARBA" id="ARBA00022692"/>
    </source>
</evidence>
<dbReference type="GeneID" id="101656332"/>
<dbReference type="RefSeq" id="XP_004699006.1">
    <property type="nucleotide sequence ID" value="XM_004698949.2"/>
</dbReference>
<gene>
    <name evidence="13" type="primary">CLEC14A</name>
</gene>
<evidence type="ECO:0000256" key="9">
    <source>
        <dbReference type="SAM" id="Phobius"/>
    </source>
</evidence>
<reference evidence="13" key="1">
    <citation type="submission" date="2025-08" db="UniProtKB">
        <authorList>
            <consortium name="RefSeq"/>
        </authorList>
    </citation>
    <scope>IDENTIFICATION</scope>
</reference>
<proteinExistence type="predicted"/>
<keyword evidence="4 10" id="KW-0732">Signal</keyword>
<feature type="compositionally biased region" description="Polar residues" evidence="8">
    <location>
        <begin position="248"/>
        <end position="260"/>
    </location>
</feature>